<dbReference type="InterPro" id="IPR029000">
    <property type="entry name" value="Cyclophilin-like_dom_sf"/>
</dbReference>
<dbReference type="InterPro" id="IPR043894">
    <property type="entry name" value="MupG_C"/>
</dbReference>
<dbReference type="EMBL" id="CP000033">
    <property type="protein sequence ID" value="AAV43515.1"/>
    <property type="molecule type" value="Genomic_DNA"/>
</dbReference>
<dbReference type="PANTHER" id="PTHR38435:SF2">
    <property type="entry name" value="DUF871 DOMAIN-CONTAINING PROTEIN"/>
    <property type="match status" value="1"/>
</dbReference>
<dbReference type="SUPFAM" id="SSF50891">
    <property type="entry name" value="Cyclophilin-like"/>
    <property type="match status" value="1"/>
</dbReference>
<dbReference type="Pfam" id="PF19200">
    <property type="entry name" value="MupG_N"/>
    <property type="match status" value="1"/>
</dbReference>
<dbReference type="KEGG" id="lac:LBA1703"/>
<sequence>MLGFSIYLNNDITSATEQYINRLKQNGFDGIFTSAHIPEEDPKKYQQRLFSLGNLAKNNNLKVMVDIDQVSLKKLDISLSSLDSLKRRGITGLRIDDKLAPKQIAELSQKIEIGINGSTFTEEELKQLGTFNAEMKNIQAWFNFYPCPDTGISRQFFRKQTQMFKQYGLKVQAFFAGDENLRGPLHEGLPTLEYQRNYDPLASILELKELGADLLYLGDPGISDKALDQIKNYQETDSIILYTKQAENISEEMYNYILGKHNQRPDPAEHVVRCEDSRMHAAPRITPENTILREVGSITLNNCLYERYAGEIQLVKDALTMNKKVNVVGKVTNGSLPLIDLIKPSQKFYLFKE</sequence>
<dbReference type="RefSeq" id="WP_003549938.1">
    <property type="nucleotide sequence ID" value="NC_006814.3"/>
</dbReference>
<dbReference type="HOGENOM" id="CLU_065324_0_0_9"/>
<dbReference type="OrthoDB" id="5809921at2"/>
<dbReference type="PANTHER" id="PTHR38435">
    <property type="match status" value="1"/>
</dbReference>
<dbReference type="SUPFAM" id="SSF51445">
    <property type="entry name" value="(Trans)glycosidases"/>
    <property type="match status" value="1"/>
</dbReference>
<dbReference type="InterPro" id="IPR008589">
    <property type="entry name" value="MupG"/>
</dbReference>
<reference evidence="3 4" key="1">
    <citation type="journal article" date="2005" name="Proc. Natl. Acad. Sci. U.S.A.">
        <title>Complete genome sequence of the probiotic lactic acid bacterium Lactobacillus acidophilus NCFM.</title>
        <authorList>
            <person name="Altermann E."/>
            <person name="Russell W.M."/>
            <person name="Azcarate-Peril M.A."/>
            <person name="Barrangou R."/>
            <person name="Buck B.L."/>
            <person name="McAuliffe O."/>
            <person name="Souther N."/>
            <person name="Dobson A."/>
            <person name="Duong T."/>
            <person name="Callanan M."/>
            <person name="Lick S."/>
            <person name="Hamrick A."/>
            <person name="Cano R."/>
            <person name="Klaenhammer T.R."/>
        </authorList>
    </citation>
    <scope>NUCLEOTIDE SEQUENCE [LARGE SCALE GENOMIC DNA]</scope>
    <source>
        <strain evidence="4">ATCC 700396 / NCK56 / N2 / NCFM</strain>
    </source>
</reference>
<dbReference type="STRING" id="272621.LBA1703"/>
<dbReference type="BioCyc" id="LACI272621:G1G49-1671-MONOMER"/>
<dbReference type="AlphaFoldDB" id="Q5FIF9"/>
<dbReference type="PATRIC" id="fig|272621.13.peg.1623"/>
<accession>Q5FIF9</accession>
<evidence type="ECO:0000259" key="1">
    <source>
        <dbReference type="Pfam" id="PF05913"/>
    </source>
</evidence>
<gene>
    <name evidence="3" type="ordered locus">LBA1703</name>
</gene>
<dbReference type="Pfam" id="PF05913">
    <property type="entry name" value="MupG_C"/>
    <property type="match status" value="1"/>
</dbReference>
<dbReference type="eggNOG" id="COG3589">
    <property type="taxonomic scope" value="Bacteria"/>
</dbReference>
<evidence type="ECO:0000259" key="2">
    <source>
        <dbReference type="Pfam" id="PF19200"/>
    </source>
</evidence>
<proteinExistence type="predicted"/>
<feature type="domain" description="6-phospho-N-acetylmuramidase C-terminal" evidence="1">
    <location>
        <begin position="241"/>
        <end position="350"/>
    </location>
</feature>
<dbReference type="Gene3D" id="3.20.20.70">
    <property type="entry name" value="Aldolase class I"/>
    <property type="match status" value="1"/>
</dbReference>
<feature type="domain" description="6-phospho-N-acetylmuramidase N-terminal" evidence="2">
    <location>
        <begin position="2"/>
        <end position="231"/>
    </location>
</feature>
<protein>
    <recommendedName>
        <fullName evidence="5">DUF871 domain-containing protein</fullName>
    </recommendedName>
</protein>
<evidence type="ECO:0000313" key="3">
    <source>
        <dbReference type="EMBL" id="AAV43515.1"/>
    </source>
</evidence>
<dbReference type="InterPro" id="IPR017853">
    <property type="entry name" value="GH"/>
</dbReference>
<evidence type="ECO:0008006" key="5">
    <source>
        <dbReference type="Google" id="ProtNLM"/>
    </source>
</evidence>
<keyword evidence="4" id="KW-1185">Reference proteome</keyword>
<evidence type="ECO:0000313" key="4">
    <source>
        <dbReference type="Proteomes" id="UP000006381"/>
    </source>
</evidence>
<name>Q5FIF9_LACAC</name>
<dbReference type="InterPro" id="IPR043797">
    <property type="entry name" value="MupG_N"/>
</dbReference>
<dbReference type="InterPro" id="IPR013785">
    <property type="entry name" value="Aldolase_TIM"/>
</dbReference>
<organism evidence="4">
    <name type="scientific">Lactobacillus acidophilus (strain ATCC 700396 / NCK56 / N2 / NCFM)</name>
    <dbReference type="NCBI Taxonomy" id="272621"/>
    <lineage>
        <taxon>Bacteria</taxon>
        <taxon>Bacillati</taxon>
        <taxon>Bacillota</taxon>
        <taxon>Bacilli</taxon>
        <taxon>Lactobacillales</taxon>
        <taxon>Lactobacillaceae</taxon>
        <taxon>Lactobacillus</taxon>
    </lineage>
</organism>
<dbReference type="Proteomes" id="UP000006381">
    <property type="component" value="Chromosome"/>
</dbReference>
<dbReference type="Gene3D" id="2.40.100.10">
    <property type="entry name" value="Cyclophilin-like"/>
    <property type="match status" value="1"/>
</dbReference>